<evidence type="ECO:0000259" key="2">
    <source>
        <dbReference type="Pfam" id="PF19289"/>
    </source>
</evidence>
<keyword evidence="4" id="KW-1185">Reference proteome</keyword>
<reference evidence="3 4" key="1">
    <citation type="submission" date="2023-03" db="EMBL/GenBank/DDBJ databases">
        <title>Isolation and description of six Streptomyces strains from soil environments, able to metabolize different microbial glucans.</title>
        <authorList>
            <person name="Widen T."/>
            <person name="Larsbrink J."/>
        </authorList>
    </citation>
    <scope>NUCLEOTIDE SEQUENCE [LARGE SCALE GENOMIC DNA]</scope>
    <source>
        <strain evidence="3 4">Alt2</strain>
    </source>
</reference>
<sequence length="473" mass="50460">MTAPTDRAPDVGAEPESSFDRLLEAVAAHWCEEGVRLGAQYAQAFVEATSHVRLDSTVRHGARAGHGTSLDRRFGVGLLLRRRDSWWYGSAPLAEPGLLAERVATLQGFGRPRAPEPITRCSELEEERPHRDLYLLTEAITRSAAAADLSVDFVQDFFRGQQAVVDSTGAGRSWRSTGGRQRCAATAWGQGQQARVFTRRNAPHWRLGDAGPDLALSAEKLILSAADRSRALLGSRRLGVRTTPVVLAPRVGAALLHELIGHALEADNLAKGSRYTGGLMGAALTSAPLRLVDDPGVPEGMGSCATDDDGQAATRVVLVDRGIVAGRLTCTRAVYGSSDLNTGSGRREDYRHASLPRASNTVVLPGPDSTAALLEPPRGGLLHVGALSSGEINLDRGEFSFAASESHFLTPAGDSIPLQDVVLFGDARDALRQLAGIADDVEGDNATCGKQGQSVRIGLHSPTMRFDQLTWRC</sequence>
<dbReference type="InterPro" id="IPR051463">
    <property type="entry name" value="Peptidase_U62_metallo"/>
</dbReference>
<evidence type="ECO:0000313" key="3">
    <source>
        <dbReference type="EMBL" id="WLQ54128.1"/>
    </source>
</evidence>
<dbReference type="InterPro" id="IPR045569">
    <property type="entry name" value="Metalloprtase-TldD/E_C"/>
</dbReference>
<protein>
    <submittedName>
        <fullName evidence="3">TldD/PmbA family protein</fullName>
    </submittedName>
</protein>
<proteinExistence type="inferred from homology"/>
<dbReference type="PANTHER" id="PTHR30624">
    <property type="entry name" value="UNCHARACTERIZED PROTEIN TLDD AND PMBA"/>
    <property type="match status" value="1"/>
</dbReference>
<dbReference type="PANTHER" id="PTHR30624:SF4">
    <property type="entry name" value="METALLOPROTEASE TLDD"/>
    <property type="match status" value="1"/>
</dbReference>
<feature type="domain" description="Metalloprotease TldD/E C-terminal" evidence="2">
    <location>
        <begin position="242"/>
        <end position="470"/>
    </location>
</feature>
<dbReference type="RefSeq" id="WP_306072728.1">
    <property type="nucleotide sequence ID" value="NZ_CP120988.1"/>
</dbReference>
<accession>A0ABY9IFZ1</accession>
<dbReference type="InterPro" id="IPR036059">
    <property type="entry name" value="TldD/PmbA_sf"/>
</dbReference>
<dbReference type="SUPFAM" id="SSF111283">
    <property type="entry name" value="Putative modulator of DNA gyrase, PmbA/TldD"/>
    <property type="match status" value="1"/>
</dbReference>
<organism evidence="3 4">
    <name type="scientific">Streptomyces poriferorum</name>
    <dbReference type="NCBI Taxonomy" id="2798799"/>
    <lineage>
        <taxon>Bacteria</taxon>
        <taxon>Bacillati</taxon>
        <taxon>Actinomycetota</taxon>
        <taxon>Actinomycetes</taxon>
        <taxon>Kitasatosporales</taxon>
        <taxon>Streptomycetaceae</taxon>
        <taxon>Streptomyces</taxon>
    </lineage>
</organism>
<evidence type="ECO:0000313" key="4">
    <source>
        <dbReference type="Proteomes" id="UP001235744"/>
    </source>
</evidence>
<dbReference type="EMBL" id="CP120988">
    <property type="protein sequence ID" value="WLQ54128.1"/>
    <property type="molecule type" value="Genomic_DNA"/>
</dbReference>
<name>A0ABY9IFZ1_9ACTN</name>
<evidence type="ECO:0000256" key="1">
    <source>
        <dbReference type="ARBA" id="ARBA00005836"/>
    </source>
</evidence>
<gene>
    <name evidence="3" type="ORF">P8A19_01105</name>
</gene>
<comment type="similarity">
    <text evidence="1">Belongs to the peptidase U62 family.</text>
</comment>
<dbReference type="Proteomes" id="UP001235744">
    <property type="component" value="Chromosome"/>
</dbReference>
<dbReference type="Pfam" id="PF19289">
    <property type="entry name" value="PmbA_TldD_3rd"/>
    <property type="match status" value="1"/>
</dbReference>